<comment type="similarity">
    <text evidence="1">Belongs to the outer membrane factor (OMF) (TC 1.B.17) family.</text>
</comment>
<accession>A0A4P9K973</accession>
<dbReference type="OrthoDB" id="9791261at2"/>
<dbReference type="AlphaFoldDB" id="A0A4P9K973"/>
<feature type="chain" id="PRO_5020209449" evidence="2">
    <location>
        <begin position="29"/>
        <end position="422"/>
    </location>
</feature>
<keyword evidence="2" id="KW-0732">Signal</keyword>
<evidence type="ECO:0000313" key="3">
    <source>
        <dbReference type="EMBL" id="QCU90986.1"/>
    </source>
</evidence>
<dbReference type="GO" id="GO:0015562">
    <property type="term" value="F:efflux transmembrane transporter activity"/>
    <property type="evidence" value="ECO:0007669"/>
    <property type="project" value="InterPro"/>
</dbReference>
<dbReference type="EMBL" id="CP040602">
    <property type="protein sequence ID" value="QCU90986.1"/>
    <property type="molecule type" value="Genomic_DNA"/>
</dbReference>
<dbReference type="InterPro" id="IPR003423">
    <property type="entry name" value="OMP_efflux"/>
</dbReference>
<dbReference type="Proteomes" id="UP000304864">
    <property type="component" value="Chromosome"/>
</dbReference>
<reference evidence="3 4" key="1">
    <citation type="submission" date="2019-05" db="EMBL/GenBank/DDBJ databases">
        <title>Thiomicrorhabdus sediminis sp. nov, a novel sulfur-oxidizing bacterium isolated from coastal sediment.</title>
        <authorList>
            <person name="Liu X."/>
        </authorList>
    </citation>
    <scope>NUCLEOTIDE SEQUENCE [LARGE SCALE GENOMIC DNA]</scope>
    <source>
        <strain evidence="3 4">G1</strain>
    </source>
</reference>
<protein>
    <submittedName>
        <fullName evidence="3">TolC family protein</fullName>
    </submittedName>
</protein>
<dbReference type="InterPro" id="IPR010131">
    <property type="entry name" value="MdtP/NodT-like"/>
</dbReference>
<evidence type="ECO:0000313" key="4">
    <source>
        <dbReference type="Proteomes" id="UP000304864"/>
    </source>
</evidence>
<dbReference type="PANTHER" id="PTHR30203:SF24">
    <property type="entry name" value="BLR4935 PROTEIN"/>
    <property type="match status" value="1"/>
</dbReference>
<dbReference type="Gene3D" id="1.20.1600.10">
    <property type="entry name" value="Outer membrane efflux proteins (OEP)"/>
    <property type="match status" value="1"/>
</dbReference>
<dbReference type="RefSeq" id="WP_138565660.1">
    <property type="nucleotide sequence ID" value="NZ_CP040602.1"/>
</dbReference>
<dbReference type="SUPFAM" id="SSF56954">
    <property type="entry name" value="Outer membrane efflux proteins (OEP)"/>
    <property type="match status" value="1"/>
</dbReference>
<name>A0A4P9K973_9GAMM</name>
<sequence length="422" mass="47961">MKTSSFRPTLWKITVVLSVCLCSKSALAIEPLSDITLKQAIKNTLDNNPELKEYPFKIRYQKALSRQAEIKPTPQISLEIENILGTQNYSLGEQSEITLTLSQNFELGEKLFHRLALSQSKEDSNHLEFELAKLDIAAETSRRFYEVVYLQQLSRLINENLSKQKLLYKKINRLAQEGIADPVDQSRIKLLLKQSNHHLLSISKQNDLAKIRLSAMWQSDIDFDNAVGLFDSNFHTPSKAGLLNKIETSPSQLHYLALQRMADNNLKLEKAKGVQDITFGVGIKHKNSDAAQTINFGMSMPLAFNNPNQGRIEAAKIKLQESRTLQKESTQKLKLKITEYWMSLKNIEASLQDIDSQLVPESEKLLTTSLAAYQRGTTSLLQVMEAQQILFELRTKQLDLNKQRQLVLLEIERLVGTQPIAQ</sequence>
<organism evidence="3 4">
    <name type="scientific">Thiomicrorhabdus sediminis</name>
    <dbReference type="NCBI Taxonomy" id="2580412"/>
    <lineage>
        <taxon>Bacteria</taxon>
        <taxon>Pseudomonadati</taxon>
        <taxon>Pseudomonadota</taxon>
        <taxon>Gammaproteobacteria</taxon>
        <taxon>Thiotrichales</taxon>
        <taxon>Piscirickettsiaceae</taxon>
        <taxon>Thiomicrorhabdus</taxon>
    </lineage>
</organism>
<evidence type="ECO:0000256" key="2">
    <source>
        <dbReference type="SAM" id="SignalP"/>
    </source>
</evidence>
<dbReference type="PANTHER" id="PTHR30203">
    <property type="entry name" value="OUTER MEMBRANE CATION EFFLUX PROTEIN"/>
    <property type="match status" value="1"/>
</dbReference>
<proteinExistence type="inferred from homology"/>
<dbReference type="Pfam" id="PF02321">
    <property type="entry name" value="OEP"/>
    <property type="match status" value="1"/>
</dbReference>
<evidence type="ECO:0000256" key="1">
    <source>
        <dbReference type="ARBA" id="ARBA00007613"/>
    </source>
</evidence>
<feature type="signal peptide" evidence="2">
    <location>
        <begin position="1"/>
        <end position="28"/>
    </location>
</feature>
<gene>
    <name evidence="3" type="ORF">FE785_10305</name>
</gene>
<dbReference type="KEGG" id="thig:FE785_10305"/>
<keyword evidence="4" id="KW-1185">Reference proteome</keyword>